<dbReference type="InterPro" id="IPR011834">
    <property type="entry name" value="Agluc_phsphrylas"/>
</dbReference>
<dbReference type="InterPro" id="IPR000811">
    <property type="entry name" value="Glyco_trans_35"/>
</dbReference>
<dbReference type="InterPro" id="IPR052182">
    <property type="entry name" value="Glycogen/Maltodextrin_Phosph"/>
</dbReference>
<dbReference type="NCBIfam" id="TIGR02094">
    <property type="entry name" value="more_P_ylases"/>
    <property type="match status" value="1"/>
</dbReference>
<dbReference type="GO" id="GO:0008184">
    <property type="term" value="F:glycogen phosphorylase activity"/>
    <property type="evidence" value="ECO:0007669"/>
    <property type="project" value="InterPro"/>
</dbReference>
<dbReference type="GO" id="GO:0030170">
    <property type="term" value="F:pyridoxal phosphate binding"/>
    <property type="evidence" value="ECO:0007669"/>
    <property type="project" value="InterPro"/>
</dbReference>
<keyword evidence="3" id="KW-1185">Reference proteome</keyword>
<dbReference type="GO" id="GO:0005975">
    <property type="term" value="P:carbohydrate metabolic process"/>
    <property type="evidence" value="ECO:0007669"/>
    <property type="project" value="InterPro"/>
</dbReference>
<dbReference type="AlphaFoldDB" id="A0A073IQL2"/>
<proteinExistence type="inferred from homology"/>
<gene>
    <name evidence="2" type="ORF">EH55_02425</name>
</gene>
<evidence type="ECO:0000256" key="1">
    <source>
        <dbReference type="ARBA" id="ARBA00006047"/>
    </source>
</evidence>
<protein>
    <submittedName>
        <fullName evidence="2">Alpha-glucan phosphorylase</fullName>
    </submittedName>
</protein>
<comment type="similarity">
    <text evidence="1">Belongs to the glycogen phosphorylase family.</text>
</comment>
<sequence length="578" mass="65150">MKNMNHKTNLANSLLTTLETDPAFKSIAYFSMEMALKPEIPTYSGGLGVLAGDILKSAADLGVPMVGITLLYRRGYFAQKIDKDGRQREYPVNWNPREFLTQLPNRVSVTMSGRDVKIGVWCFTLTGIDGHSLPIYFLDTDLPENSAEDREITAELYGGDNKCRLCQELVLGIGGLRLLRDMGYRNITTFHLNEGHAGFLTLELLREQGYNDIEKVKNQVIFTTHTPVVAGHDFFSYDLINQVIDGGVSQILRTHIGGSGLSMTDLALKLSRYVNGVSHKHALVSRAMFNDESIDWVTNGVHSTTWTCPSFAKLYDAHIPGWRNDPSRLMQALRIPDEEIWRAHQAAKMKLLAFVLEETGLQLDSDILTIGFARRAATYKRADLIFTDLKRLVEIAKGKVQFIFSGKAHPHDEPGKDIIQRINRISEELGMELPVVFIENYNMGPAKFIVSGVDLWLNTPIRPREASGTSGMKCVHNGVMNFSVLDGWWIEGCIEDMTGWAIGPEPTENALVEYDEAEDATDLYGKLEQKIIPTYYHDRRKWINMMKAAIAINASYFNTHRVVREYCEKAYGTLFRGH</sequence>
<accession>A0A073IQL2</accession>
<dbReference type="EMBL" id="JMKI01000021">
    <property type="protein sequence ID" value="KEJ92633.1"/>
    <property type="molecule type" value="Genomic_DNA"/>
</dbReference>
<dbReference type="Pfam" id="PF00343">
    <property type="entry name" value="Phosphorylase"/>
    <property type="match status" value="2"/>
</dbReference>
<dbReference type="STRING" id="2754.EH55_02425"/>
<dbReference type="eggNOG" id="COG0058">
    <property type="taxonomic scope" value="Bacteria"/>
</dbReference>
<dbReference type="PANTHER" id="PTHR42655:SF1">
    <property type="entry name" value="GLYCOGEN PHOSPHORYLASE"/>
    <property type="match status" value="1"/>
</dbReference>
<comment type="caution">
    <text evidence="2">The sequence shown here is derived from an EMBL/GenBank/DDBJ whole genome shotgun (WGS) entry which is preliminary data.</text>
</comment>
<dbReference type="Proteomes" id="UP000027665">
    <property type="component" value="Unassembled WGS sequence"/>
</dbReference>
<dbReference type="SUPFAM" id="SSF53756">
    <property type="entry name" value="UDP-Glycosyltransferase/glycogen phosphorylase"/>
    <property type="match status" value="1"/>
</dbReference>
<evidence type="ECO:0000313" key="3">
    <source>
        <dbReference type="Proteomes" id="UP000027665"/>
    </source>
</evidence>
<dbReference type="Gene3D" id="3.40.50.2000">
    <property type="entry name" value="Glycogen Phosphorylase B"/>
    <property type="match status" value="2"/>
</dbReference>
<evidence type="ECO:0000313" key="2">
    <source>
        <dbReference type="EMBL" id="KEJ92633.1"/>
    </source>
</evidence>
<name>A0A073IQL2_9BACT</name>
<organism evidence="2 3">
    <name type="scientific">Synergistes jonesii</name>
    <dbReference type="NCBI Taxonomy" id="2754"/>
    <lineage>
        <taxon>Bacteria</taxon>
        <taxon>Thermotogati</taxon>
        <taxon>Synergistota</taxon>
        <taxon>Synergistia</taxon>
        <taxon>Synergistales</taxon>
        <taxon>Synergistaceae</taxon>
        <taxon>Synergistes</taxon>
    </lineage>
</organism>
<dbReference type="PANTHER" id="PTHR42655">
    <property type="entry name" value="GLYCOGEN PHOSPHORYLASE"/>
    <property type="match status" value="1"/>
</dbReference>
<reference evidence="2 3" key="1">
    <citation type="submission" date="2014-04" db="EMBL/GenBank/DDBJ databases">
        <title>Draft Genome Sequence of Synergistes jonesii.</title>
        <authorList>
            <person name="Coil D.A."/>
            <person name="Eisen J.A."/>
            <person name="Holland-Moritz H.E."/>
        </authorList>
    </citation>
    <scope>NUCLEOTIDE SEQUENCE [LARGE SCALE GENOMIC DNA]</scope>
    <source>
        <strain evidence="2 3">78-1</strain>
    </source>
</reference>